<dbReference type="EMBL" id="CASHSV030000311">
    <property type="protein sequence ID" value="CAJ2657682.1"/>
    <property type="molecule type" value="Genomic_DNA"/>
</dbReference>
<reference evidence="1" key="1">
    <citation type="submission" date="2023-10" db="EMBL/GenBank/DDBJ databases">
        <authorList>
            <person name="Rodriguez Cubillos JULIANA M."/>
            <person name="De Vega J."/>
        </authorList>
    </citation>
    <scope>NUCLEOTIDE SEQUENCE</scope>
</reference>
<proteinExistence type="predicted"/>
<organism evidence="1 2">
    <name type="scientific">Trifolium pratense</name>
    <name type="common">Red clover</name>
    <dbReference type="NCBI Taxonomy" id="57577"/>
    <lineage>
        <taxon>Eukaryota</taxon>
        <taxon>Viridiplantae</taxon>
        <taxon>Streptophyta</taxon>
        <taxon>Embryophyta</taxon>
        <taxon>Tracheophyta</taxon>
        <taxon>Spermatophyta</taxon>
        <taxon>Magnoliopsida</taxon>
        <taxon>eudicotyledons</taxon>
        <taxon>Gunneridae</taxon>
        <taxon>Pentapetalae</taxon>
        <taxon>rosids</taxon>
        <taxon>fabids</taxon>
        <taxon>Fabales</taxon>
        <taxon>Fabaceae</taxon>
        <taxon>Papilionoideae</taxon>
        <taxon>50 kb inversion clade</taxon>
        <taxon>NPAAA clade</taxon>
        <taxon>Hologalegina</taxon>
        <taxon>IRL clade</taxon>
        <taxon>Trifolieae</taxon>
        <taxon>Trifolium</taxon>
    </lineage>
</organism>
<sequence length="91" mass="10272">MYNVFLLDLYIVYLDSLSLLVANATLVPEALSIIGEKKNEINLVRVEAELPYMEIYELVEKMKSSNITSFVMTAYHDDIPSISQALRTGAK</sequence>
<dbReference type="Proteomes" id="UP001177021">
    <property type="component" value="Unassembled WGS sequence"/>
</dbReference>
<protein>
    <submittedName>
        <fullName evidence="1">Uncharacterized protein</fullName>
    </submittedName>
</protein>
<name>A0ACB0KKA6_TRIPR</name>
<evidence type="ECO:0000313" key="2">
    <source>
        <dbReference type="Proteomes" id="UP001177021"/>
    </source>
</evidence>
<evidence type="ECO:0000313" key="1">
    <source>
        <dbReference type="EMBL" id="CAJ2657682.1"/>
    </source>
</evidence>
<comment type="caution">
    <text evidence="1">The sequence shown here is derived from an EMBL/GenBank/DDBJ whole genome shotgun (WGS) entry which is preliminary data.</text>
</comment>
<accession>A0ACB0KKA6</accession>
<keyword evidence="2" id="KW-1185">Reference proteome</keyword>
<gene>
    <name evidence="1" type="ORF">MILVUS5_LOCUS24213</name>
</gene>